<dbReference type="SUPFAM" id="SSF88723">
    <property type="entry name" value="PIN domain-like"/>
    <property type="match status" value="1"/>
</dbReference>
<organism evidence="2">
    <name type="scientific">hydrothermal vent metagenome</name>
    <dbReference type="NCBI Taxonomy" id="652676"/>
    <lineage>
        <taxon>unclassified sequences</taxon>
        <taxon>metagenomes</taxon>
        <taxon>ecological metagenomes</taxon>
    </lineage>
</organism>
<protein>
    <submittedName>
        <fullName evidence="2">PIN domain protein</fullName>
    </submittedName>
</protein>
<reference evidence="2" key="1">
    <citation type="submission" date="2016-10" db="EMBL/GenBank/DDBJ databases">
        <authorList>
            <person name="de Groot N.N."/>
        </authorList>
    </citation>
    <scope>NUCLEOTIDE SEQUENCE</scope>
</reference>
<dbReference type="AlphaFoldDB" id="A0A1W1EGB4"/>
<dbReference type="InterPro" id="IPR029060">
    <property type="entry name" value="PIN-like_dom_sf"/>
</dbReference>
<gene>
    <name evidence="2" type="ORF">MNB_SV-5-972</name>
</gene>
<sequence>MKVFVDTNIFIDILLDRENFSKNAVLIYKLCENNMLDGYVAPITINNIYYICRKAKHIDDIKEYLADIANIFTVAIMDSNSVRKANKYNINDYEDALQYAIAIQSNCEILITRNTKDFKQLSKIKVLTPEDFLALL</sequence>
<feature type="domain" description="PIN" evidence="1">
    <location>
        <begin position="2"/>
        <end position="116"/>
    </location>
</feature>
<evidence type="ECO:0000313" key="2">
    <source>
        <dbReference type="EMBL" id="SFZ99058.1"/>
    </source>
</evidence>
<evidence type="ECO:0000259" key="1">
    <source>
        <dbReference type="Pfam" id="PF13470"/>
    </source>
</evidence>
<proteinExistence type="predicted"/>
<accession>A0A1W1EGB4</accession>
<dbReference type="Pfam" id="PF13470">
    <property type="entry name" value="PIN_3"/>
    <property type="match status" value="1"/>
</dbReference>
<dbReference type="InterPro" id="IPR002716">
    <property type="entry name" value="PIN_dom"/>
</dbReference>
<dbReference type="Gene3D" id="3.40.50.1010">
    <property type="entry name" value="5'-nuclease"/>
    <property type="match status" value="1"/>
</dbReference>
<name>A0A1W1EGB4_9ZZZZ</name>
<dbReference type="EMBL" id="FPKX01000074">
    <property type="protein sequence ID" value="SFZ99058.1"/>
    <property type="molecule type" value="Genomic_DNA"/>
</dbReference>